<dbReference type="SUPFAM" id="SSF46785">
    <property type="entry name" value="Winged helix' DNA-binding domain"/>
    <property type="match status" value="1"/>
</dbReference>
<dbReference type="GO" id="GO:0006355">
    <property type="term" value="P:regulation of DNA-templated transcription"/>
    <property type="evidence" value="ECO:0007669"/>
    <property type="project" value="InterPro"/>
</dbReference>
<protein>
    <recommendedName>
        <fullName evidence="1">HTH iclR-type domain-containing protein</fullName>
    </recommendedName>
</protein>
<organism evidence="2 3">
    <name type="scientific">Deinococcus aquiradiocola</name>
    <dbReference type="NCBI Taxonomy" id="393059"/>
    <lineage>
        <taxon>Bacteria</taxon>
        <taxon>Thermotogati</taxon>
        <taxon>Deinococcota</taxon>
        <taxon>Deinococci</taxon>
        <taxon>Deinococcales</taxon>
        <taxon>Deinococcaceae</taxon>
        <taxon>Deinococcus</taxon>
    </lineage>
</organism>
<proteinExistence type="predicted"/>
<keyword evidence="3" id="KW-1185">Reference proteome</keyword>
<feature type="domain" description="HTH iclR-type" evidence="1">
    <location>
        <begin position="5"/>
        <end position="48"/>
    </location>
</feature>
<dbReference type="RefSeq" id="WP_188964429.1">
    <property type="nucleotide sequence ID" value="NZ_BMOE01000016.1"/>
</dbReference>
<reference evidence="2" key="1">
    <citation type="journal article" date="2014" name="Int. J. Syst. Evol. Microbiol.">
        <title>Complete genome sequence of Corynebacterium casei LMG S-19264T (=DSM 44701T), isolated from a smear-ripened cheese.</title>
        <authorList>
            <consortium name="US DOE Joint Genome Institute (JGI-PGF)"/>
            <person name="Walter F."/>
            <person name="Albersmeier A."/>
            <person name="Kalinowski J."/>
            <person name="Ruckert C."/>
        </authorList>
    </citation>
    <scope>NUCLEOTIDE SEQUENCE</scope>
    <source>
        <strain evidence="2">JCM 14371</strain>
    </source>
</reference>
<dbReference type="EMBL" id="BMOE01000016">
    <property type="protein sequence ID" value="GGJ86612.1"/>
    <property type="molecule type" value="Genomic_DNA"/>
</dbReference>
<accession>A0A917PP04</accession>
<dbReference type="Pfam" id="PF09339">
    <property type="entry name" value="HTH_IclR"/>
    <property type="match status" value="1"/>
</dbReference>
<dbReference type="InterPro" id="IPR005471">
    <property type="entry name" value="Tscrpt_reg_IclR_N"/>
</dbReference>
<dbReference type="InterPro" id="IPR036388">
    <property type="entry name" value="WH-like_DNA-bd_sf"/>
</dbReference>
<reference evidence="2" key="2">
    <citation type="submission" date="2020-09" db="EMBL/GenBank/DDBJ databases">
        <authorList>
            <person name="Sun Q."/>
            <person name="Ohkuma M."/>
        </authorList>
    </citation>
    <scope>NUCLEOTIDE SEQUENCE</scope>
    <source>
        <strain evidence="2">JCM 14371</strain>
    </source>
</reference>
<comment type="caution">
    <text evidence="2">The sequence shown here is derived from an EMBL/GenBank/DDBJ whole genome shotgun (WGS) entry which is preliminary data.</text>
</comment>
<dbReference type="GO" id="GO:0003677">
    <property type="term" value="F:DNA binding"/>
    <property type="evidence" value="ECO:0007669"/>
    <property type="project" value="InterPro"/>
</dbReference>
<name>A0A917PP04_9DEIO</name>
<evidence type="ECO:0000313" key="3">
    <source>
        <dbReference type="Proteomes" id="UP000635726"/>
    </source>
</evidence>
<dbReference type="Proteomes" id="UP000635726">
    <property type="component" value="Unassembled WGS sequence"/>
</dbReference>
<dbReference type="AlphaFoldDB" id="A0A917PP04"/>
<evidence type="ECO:0000259" key="1">
    <source>
        <dbReference type="Pfam" id="PF09339"/>
    </source>
</evidence>
<sequence length="99" mass="10317">MSAPRLTSLLSVLAGEPRTLPELSAALGSSLSAIEGMLQTLLGSGYIQDASPKADGCACNGCSLRSMCRNADGSDLPSLNLLRLTPRGEAYLARQPRPN</sequence>
<dbReference type="Gene3D" id="1.10.10.10">
    <property type="entry name" value="Winged helix-like DNA-binding domain superfamily/Winged helix DNA-binding domain"/>
    <property type="match status" value="1"/>
</dbReference>
<gene>
    <name evidence="2" type="ORF">GCM10008939_33200</name>
</gene>
<dbReference type="InterPro" id="IPR036390">
    <property type="entry name" value="WH_DNA-bd_sf"/>
</dbReference>
<evidence type="ECO:0000313" key="2">
    <source>
        <dbReference type="EMBL" id="GGJ86612.1"/>
    </source>
</evidence>